<sequence>MTGSCSLTDSMTYTPDRRSVRRARRRVAALVIEWGHPGAAGDAALIAGELAANALLHGRVAGRMFRVEVSLDAKVLRVAVTDARGERLPEQREAGVEEQCGRGLAIVDALAARWGVERLVVGKRVWAELDVDAAAKDVAVHSAVGQG</sequence>
<protein>
    <submittedName>
        <fullName evidence="3">ATP-binding protein</fullName>
    </submittedName>
</protein>
<dbReference type="InterPro" id="IPR050267">
    <property type="entry name" value="Anti-sigma-factor_SerPK"/>
</dbReference>
<keyword evidence="3" id="KW-0067">ATP-binding</keyword>
<proteinExistence type="predicted"/>
<evidence type="ECO:0000259" key="2">
    <source>
        <dbReference type="Pfam" id="PF13581"/>
    </source>
</evidence>
<feature type="domain" description="Histidine kinase/HSP90-like ATPase" evidence="2">
    <location>
        <begin position="16"/>
        <end position="125"/>
    </location>
</feature>
<dbReference type="Proteomes" id="UP001522868">
    <property type="component" value="Unassembled WGS sequence"/>
</dbReference>
<organism evidence="3 4">
    <name type="scientific">Streptomyces lichenis</name>
    <dbReference type="NCBI Taxonomy" id="2306967"/>
    <lineage>
        <taxon>Bacteria</taxon>
        <taxon>Bacillati</taxon>
        <taxon>Actinomycetota</taxon>
        <taxon>Actinomycetes</taxon>
        <taxon>Kitasatosporales</taxon>
        <taxon>Streptomycetaceae</taxon>
        <taxon>Streptomyces</taxon>
    </lineage>
</organism>
<comment type="caution">
    <text evidence="3">The sequence shown here is derived from an EMBL/GenBank/DDBJ whole genome shotgun (WGS) entry which is preliminary data.</text>
</comment>
<dbReference type="InterPro" id="IPR003594">
    <property type="entry name" value="HATPase_dom"/>
</dbReference>
<dbReference type="GO" id="GO:0005524">
    <property type="term" value="F:ATP binding"/>
    <property type="evidence" value="ECO:0007669"/>
    <property type="project" value="UniProtKB-KW"/>
</dbReference>
<evidence type="ECO:0000256" key="1">
    <source>
        <dbReference type="ARBA" id="ARBA00022527"/>
    </source>
</evidence>
<dbReference type="PANTHER" id="PTHR35526:SF3">
    <property type="entry name" value="ANTI-SIGMA-F FACTOR RSBW"/>
    <property type="match status" value="1"/>
</dbReference>
<keyword evidence="1" id="KW-0808">Transferase</keyword>
<dbReference type="EMBL" id="JALPTH010000027">
    <property type="protein sequence ID" value="MCK8680488.1"/>
    <property type="molecule type" value="Genomic_DNA"/>
</dbReference>
<keyword evidence="1" id="KW-0723">Serine/threonine-protein kinase</keyword>
<dbReference type="PANTHER" id="PTHR35526">
    <property type="entry name" value="ANTI-SIGMA-F FACTOR RSBW-RELATED"/>
    <property type="match status" value="1"/>
</dbReference>
<evidence type="ECO:0000313" key="3">
    <source>
        <dbReference type="EMBL" id="MCK8680488.1"/>
    </source>
</evidence>
<keyword evidence="1" id="KW-0418">Kinase</keyword>
<dbReference type="InterPro" id="IPR036890">
    <property type="entry name" value="HATPase_C_sf"/>
</dbReference>
<name>A0ABT0IGP1_9ACTN</name>
<dbReference type="Gene3D" id="3.30.565.10">
    <property type="entry name" value="Histidine kinase-like ATPase, C-terminal domain"/>
    <property type="match status" value="1"/>
</dbReference>
<reference evidence="3 4" key="1">
    <citation type="submission" date="2022-04" db="EMBL/GenBank/DDBJ databases">
        <title>Streptomyces sp. nov. LCR6-01 isolated from Lichen of Dirinaria sp.</title>
        <authorList>
            <person name="Kanchanasin P."/>
            <person name="Tanasupawat S."/>
            <person name="Phongsopitanun W."/>
        </authorList>
    </citation>
    <scope>NUCLEOTIDE SEQUENCE [LARGE SCALE GENOMIC DNA]</scope>
    <source>
        <strain evidence="3 4">LCR6-01</strain>
    </source>
</reference>
<dbReference type="RefSeq" id="WP_248636303.1">
    <property type="nucleotide sequence ID" value="NZ_JALPTH010000027.1"/>
</dbReference>
<accession>A0ABT0IGP1</accession>
<keyword evidence="4" id="KW-1185">Reference proteome</keyword>
<dbReference type="SUPFAM" id="SSF55874">
    <property type="entry name" value="ATPase domain of HSP90 chaperone/DNA topoisomerase II/histidine kinase"/>
    <property type="match status" value="1"/>
</dbReference>
<dbReference type="Pfam" id="PF13581">
    <property type="entry name" value="HATPase_c_2"/>
    <property type="match status" value="1"/>
</dbReference>
<dbReference type="CDD" id="cd16936">
    <property type="entry name" value="HATPase_RsbW-like"/>
    <property type="match status" value="1"/>
</dbReference>
<gene>
    <name evidence="3" type="ORF">M1O15_24435</name>
</gene>
<evidence type="ECO:0000313" key="4">
    <source>
        <dbReference type="Proteomes" id="UP001522868"/>
    </source>
</evidence>
<keyword evidence="3" id="KW-0547">Nucleotide-binding</keyword>